<dbReference type="RefSeq" id="WP_113980228.1">
    <property type="nucleotide sequence ID" value="NZ_QMEY01000003.1"/>
</dbReference>
<evidence type="ECO:0000313" key="2">
    <source>
        <dbReference type="Proteomes" id="UP000253303"/>
    </source>
</evidence>
<sequence>MVTFSRAGLADRLADLDAGALIVFAASCVQRRVSAAQALATHGRSEDLEALETLLSDLWSAPFTRWASPGRWEQANDFEEIHADEEAEGALAFSEDAVVALWYAIQYVSSGDCASILECAARCYDCAGFVDDACGDTYAFAAAEARMQLEDLSLLASHPVDPELVSTLKERSVQESERIGAQLQQV</sequence>
<dbReference type="EMBL" id="QMEY01000003">
    <property type="protein sequence ID" value="RBQ20023.1"/>
    <property type="molecule type" value="Genomic_DNA"/>
</dbReference>
<reference evidence="1 2" key="1">
    <citation type="submission" date="2018-06" db="EMBL/GenBank/DDBJ databases">
        <title>Sphaerisporangium craniellae sp. nov., isolated from a marine sponge in the South China Sea.</title>
        <authorList>
            <person name="Li L."/>
        </authorList>
    </citation>
    <scope>NUCLEOTIDE SEQUENCE [LARGE SCALE GENOMIC DNA]</scope>
    <source>
        <strain evidence="1 2">LHW63015</strain>
    </source>
</reference>
<keyword evidence="2" id="KW-1185">Reference proteome</keyword>
<gene>
    <name evidence="1" type="ORF">DP939_09330</name>
</gene>
<evidence type="ECO:0000313" key="1">
    <source>
        <dbReference type="EMBL" id="RBQ20023.1"/>
    </source>
</evidence>
<protein>
    <recommendedName>
        <fullName evidence="3">DUF416 family protein</fullName>
    </recommendedName>
</protein>
<comment type="caution">
    <text evidence="1">The sequence shown here is derived from an EMBL/GenBank/DDBJ whole genome shotgun (WGS) entry which is preliminary data.</text>
</comment>
<organism evidence="1 2">
    <name type="scientific">Spongiactinospora rosea</name>
    <dbReference type="NCBI Taxonomy" id="2248750"/>
    <lineage>
        <taxon>Bacteria</taxon>
        <taxon>Bacillati</taxon>
        <taxon>Actinomycetota</taxon>
        <taxon>Actinomycetes</taxon>
        <taxon>Streptosporangiales</taxon>
        <taxon>Streptosporangiaceae</taxon>
        <taxon>Spongiactinospora</taxon>
    </lineage>
</organism>
<dbReference type="PROSITE" id="PS51257">
    <property type="entry name" value="PROKAR_LIPOPROTEIN"/>
    <property type="match status" value="1"/>
</dbReference>
<proteinExistence type="predicted"/>
<name>A0A366M2J1_9ACTN</name>
<dbReference type="AlphaFoldDB" id="A0A366M2J1"/>
<accession>A0A366M2J1</accession>
<dbReference type="InterPro" id="IPR023381">
    <property type="entry name" value="YP001051499.1-like_dom_sf"/>
</dbReference>
<dbReference type="Gene3D" id="1.20.1590.10">
    <property type="entry name" value="YP_001051499.1 domain like"/>
    <property type="match status" value="1"/>
</dbReference>
<dbReference type="Proteomes" id="UP000253303">
    <property type="component" value="Unassembled WGS sequence"/>
</dbReference>
<evidence type="ECO:0008006" key="3">
    <source>
        <dbReference type="Google" id="ProtNLM"/>
    </source>
</evidence>